<dbReference type="Proteomes" id="UP000002258">
    <property type="component" value="Chromosome 6"/>
</dbReference>
<sequence length="356" mass="41622">MKIVERALLLSFIARRRFTIWTNSVLRIGAKTESILKQQCQFEDHQIANIDLLDFSLDVDPLASISTELMERIINVEKDGSRTFKNVIILRGMQRLSASSQKCLYEFISMIDQFDTNESQGNCTVKFNDYVIQKPELFVIIPILDDKLYHDKLLQYLKEKFWFCIHQKVNVDEEIAPNFQSCYEENVIFLRDQASKVHVAPDIKRYIYSLVVHSRNHRLTSLAPLQSRLSTRAIDEIRDLCVALVAVQNYNTDELFVTPDHVKVAMRKVGYWLCDWECNPLFTPPSKPQKHQGFDESVEYQKRMEIKMLTGDWYGSDYTYVERYIEKMRSVKDENSPTGYTNQVIEDVIAKVHPPI</sequence>
<evidence type="ECO:0000313" key="2">
    <source>
        <dbReference type="Proteomes" id="UP000002258"/>
    </source>
</evidence>
<dbReference type="eggNOG" id="ENOG502QQMN">
    <property type="taxonomic scope" value="Eukaryota"/>
</dbReference>
<dbReference type="FunCoup" id="A3LYJ3">
    <property type="interactions" value="115"/>
</dbReference>
<dbReference type="GeneID" id="4840277"/>
<protein>
    <submittedName>
        <fullName evidence="1">Uncharacterized protein</fullName>
    </submittedName>
</protein>
<keyword evidence="2" id="KW-1185">Reference proteome</keyword>
<dbReference type="KEGG" id="pic:PICST_62811"/>
<name>A3LYJ3_PICST</name>
<accession>A3LYJ3</accession>
<dbReference type="EMBL" id="CP000500">
    <property type="protein sequence ID" value="ABN67649.2"/>
    <property type="molecule type" value="Genomic_DNA"/>
</dbReference>
<organism evidence="1 2">
    <name type="scientific">Scheffersomyces stipitis (strain ATCC 58785 / CBS 6054 / NBRC 10063 / NRRL Y-11545)</name>
    <name type="common">Yeast</name>
    <name type="synonym">Pichia stipitis</name>
    <dbReference type="NCBI Taxonomy" id="322104"/>
    <lineage>
        <taxon>Eukaryota</taxon>
        <taxon>Fungi</taxon>
        <taxon>Dikarya</taxon>
        <taxon>Ascomycota</taxon>
        <taxon>Saccharomycotina</taxon>
        <taxon>Pichiomycetes</taxon>
        <taxon>Debaryomycetaceae</taxon>
        <taxon>Scheffersomyces</taxon>
    </lineage>
</organism>
<dbReference type="AlphaFoldDB" id="A3LYJ3"/>
<evidence type="ECO:0000313" key="1">
    <source>
        <dbReference type="EMBL" id="ABN67649.2"/>
    </source>
</evidence>
<gene>
    <name evidence="1" type="ORF">PICST_62811</name>
</gene>
<dbReference type="HOGENOM" id="CLU_065604_0_0_1"/>
<dbReference type="Gene3D" id="1.10.8.80">
    <property type="entry name" value="Magnesium chelatase subunit I, C-Terminal domain"/>
    <property type="match status" value="1"/>
</dbReference>
<reference evidence="1 2" key="1">
    <citation type="journal article" date="2007" name="Nat. Biotechnol.">
        <title>Genome sequence of the lignocellulose-bioconverting and xylose-fermenting yeast Pichia stipitis.</title>
        <authorList>
            <person name="Jeffries T.W."/>
            <person name="Grigoriev I.V."/>
            <person name="Grimwood J."/>
            <person name="Laplaza J.M."/>
            <person name="Aerts A."/>
            <person name="Salamov A."/>
            <person name="Schmutz J."/>
            <person name="Lindquist E."/>
            <person name="Dehal P."/>
            <person name="Shapiro H."/>
            <person name="Jin Y.S."/>
            <person name="Passoth V."/>
            <person name="Richardson P.M."/>
        </authorList>
    </citation>
    <scope>NUCLEOTIDE SEQUENCE [LARGE SCALE GENOMIC DNA]</scope>
    <source>
        <strain evidence="2">ATCC 58785 / CBS 6054 / NBRC 10063 / NRRL Y-11545</strain>
    </source>
</reference>
<dbReference type="RefSeq" id="XP_001385678.2">
    <property type="nucleotide sequence ID" value="XM_001385641.1"/>
</dbReference>
<dbReference type="OMA" id="GYWLVDW"/>
<dbReference type="STRING" id="322104.A3LYJ3"/>
<dbReference type="InParanoid" id="A3LYJ3"/>
<proteinExistence type="predicted"/>
<dbReference type="OrthoDB" id="5582146at2759"/>